<feature type="domain" description="Sulfatase-modifying factor enzyme-like" evidence="1">
    <location>
        <begin position="56"/>
        <end position="247"/>
    </location>
</feature>
<organism evidence="2 3">
    <name type="scientific">Bacteroides cellulosilyticus</name>
    <dbReference type="NCBI Taxonomy" id="246787"/>
    <lineage>
        <taxon>Bacteria</taxon>
        <taxon>Pseudomonadati</taxon>
        <taxon>Bacteroidota</taxon>
        <taxon>Bacteroidia</taxon>
        <taxon>Bacteroidales</taxon>
        <taxon>Bacteroidaceae</taxon>
        <taxon>Bacteroides</taxon>
    </lineage>
</organism>
<dbReference type="Gene3D" id="3.90.1580.10">
    <property type="entry name" value="paralog of FGE (formylglycine-generating enzyme)"/>
    <property type="match status" value="1"/>
</dbReference>
<reference evidence="2 3" key="1">
    <citation type="submission" date="2018-08" db="EMBL/GenBank/DDBJ databases">
        <title>A genome reference for cultivated species of the human gut microbiota.</title>
        <authorList>
            <person name="Zou Y."/>
            <person name="Xue W."/>
            <person name="Luo G."/>
        </authorList>
    </citation>
    <scope>NUCLEOTIDE SEQUENCE [LARGE SCALE GENOMIC DNA]</scope>
    <source>
        <strain evidence="2 3">AF22-3AC</strain>
    </source>
</reference>
<evidence type="ECO:0000313" key="2">
    <source>
        <dbReference type="EMBL" id="RGS29823.1"/>
    </source>
</evidence>
<evidence type="ECO:0000313" key="3">
    <source>
        <dbReference type="Proteomes" id="UP000283341"/>
    </source>
</evidence>
<sequence length="497" mass="56360">MILRGVKALTLVYVWFFKKRNDMKRILLLAVCSSLLTACGKQDKAGVEGPTGNVEDDFVFVKGGTYQMGASEKELGLFRWTGGNIMESYVPKTVTVGDFRISKYEVTLKQFKELLPNARLLGKNVDDNAPVFGISWERAIEFCNTLNEREGYDGWYKKERLHRYGYDYVLKENGNGYRLPTNEEWEYAARGGNQSKGYAFSGSDDVMEVAHFGAGVPCKVGMYKPNELGIYDMTGNVNEYVHRVDEKGMRAGSQGGGFKLEGPVNQLVIYNRHGWGDEVAGFRLVLVGEKPKNAKQGFLSNDWKTYRLRGKVKSCKLHLEVEFDERGRLIRDNEICVEYAGDDNTRGTVYYGRGADRYKVGEFTPGRNNYLLVRDDGGHITQLSGDMEGREYEYDGDGFTTSEQSGVSSHKDVEKFLGLDENGNPLSAKLNGGDEFMQYEYHITYSDYKLDKAGNWIERTAHKKGYTIESDGDYNLDPSTRKEVDETEVQERTIEYF</sequence>
<dbReference type="PANTHER" id="PTHR23150">
    <property type="entry name" value="SULFATASE MODIFYING FACTOR 1, 2"/>
    <property type="match status" value="1"/>
</dbReference>
<dbReference type="InterPro" id="IPR005532">
    <property type="entry name" value="SUMF_dom"/>
</dbReference>
<comment type="caution">
    <text evidence="2">The sequence shown here is derived from an EMBL/GenBank/DDBJ whole genome shotgun (WGS) entry which is preliminary data.</text>
</comment>
<dbReference type="EMBL" id="QRVJ01000056">
    <property type="protein sequence ID" value="RGS29823.1"/>
    <property type="molecule type" value="Genomic_DNA"/>
</dbReference>
<evidence type="ECO:0000259" key="1">
    <source>
        <dbReference type="Pfam" id="PF03781"/>
    </source>
</evidence>
<dbReference type="PANTHER" id="PTHR23150:SF19">
    <property type="entry name" value="FORMYLGLYCINE-GENERATING ENZYME"/>
    <property type="match status" value="1"/>
</dbReference>
<accession>A0A412HYX2</accession>
<dbReference type="InterPro" id="IPR016187">
    <property type="entry name" value="CTDL_fold"/>
</dbReference>
<proteinExistence type="predicted"/>
<dbReference type="InterPro" id="IPR051043">
    <property type="entry name" value="Sulfatase_Mod_Factor_Kinase"/>
</dbReference>
<name>A0A412HYX2_9BACE</name>
<gene>
    <name evidence="2" type="ORF">DWX97_26980</name>
</gene>
<dbReference type="InterPro" id="IPR042095">
    <property type="entry name" value="SUMF_sf"/>
</dbReference>
<protein>
    <recommendedName>
        <fullName evidence="1">Sulfatase-modifying factor enzyme-like domain-containing protein</fullName>
    </recommendedName>
</protein>
<dbReference type="AlphaFoldDB" id="A0A412HYX2"/>
<dbReference type="Pfam" id="PF03781">
    <property type="entry name" value="FGE-sulfatase"/>
    <property type="match status" value="1"/>
</dbReference>
<dbReference type="SUPFAM" id="SSF56436">
    <property type="entry name" value="C-type lectin-like"/>
    <property type="match status" value="1"/>
</dbReference>
<dbReference type="Proteomes" id="UP000283341">
    <property type="component" value="Unassembled WGS sequence"/>
</dbReference>
<dbReference type="GO" id="GO:0120147">
    <property type="term" value="F:formylglycine-generating oxidase activity"/>
    <property type="evidence" value="ECO:0007669"/>
    <property type="project" value="TreeGrafter"/>
</dbReference>